<evidence type="ECO:0000256" key="6">
    <source>
        <dbReference type="ARBA" id="ARBA00022833"/>
    </source>
</evidence>
<dbReference type="CDD" id="cd15505">
    <property type="entry name" value="PHD_ING"/>
    <property type="match status" value="1"/>
</dbReference>
<evidence type="ECO:0000259" key="18">
    <source>
        <dbReference type="PROSITE" id="PS50016"/>
    </source>
</evidence>
<feature type="binding site" evidence="14">
    <location>
        <position position="270"/>
    </location>
    <ligand>
        <name>Zn(2+)</name>
        <dbReference type="ChEBI" id="CHEBI:29105"/>
        <label>2</label>
    </ligand>
</feature>
<dbReference type="GO" id="GO:0051321">
    <property type="term" value="P:meiotic cell cycle"/>
    <property type="evidence" value="ECO:0007669"/>
    <property type="project" value="UniProtKB-KW"/>
</dbReference>
<dbReference type="SMART" id="SM00249">
    <property type="entry name" value="PHD"/>
    <property type="match status" value="1"/>
</dbReference>
<keyword evidence="5 15" id="KW-0863">Zinc-finger</keyword>
<accession>A0A1D8NII5</accession>
<dbReference type="PANTHER" id="PTHR10333:SF100">
    <property type="entry name" value="CHROMATIN MODIFICATION-RELATED PROTEIN YNG2"/>
    <property type="match status" value="1"/>
</dbReference>
<dbReference type="InterPro" id="IPR024610">
    <property type="entry name" value="ING_N_histone-binding"/>
</dbReference>
<feature type="compositionally biased region" description="Polar residues" evidence="17">
    <location>
        <begin position="212"/>
        <end position="228"/>
    </location>
</feature>
<evidence type="ECO:0000256" key="5">
    <source>
        <dbReference type="ARBA" id="ARBA00022771"/>
    </source>
</evidence>
<evidence type="ECO:0000256" key="17">
    <source>
        <dbReference type="SAM" id="MobiDB-lite"/>
    </source>
</evidence>
<dbReference type="Gene3D" id="6.10.140.1740">
    <property type="match status" value="1"/>
</dbReference>
<feature type="region of interest" description="Disordered" evidence="17">
    <location>
        <begin position="143"/>
        <end position="229"/>
    </location>
</feature>
<dbReference type="Gene3D" id="3.30.40.10">
    <property type="entry name" value="Zinc/RING finger domain, C3HC4 (zinc finger)"/>
    <property type="match status" value="1"/>
</dbReference>
<dbReference type="InterPro" id="IPR019786">
    <property type="entry name" value="Zinc_finger_PHD-type_CS"/>
</dbReference>
<evidence type="ECO:0000313" key="20">
    <source>
        <dbReference type="Proteomes" id="UP000182444"/>
    </source>
</evidence>
<evidence type="ECO:0000256" key="9">
    <source>
        <dbReference type="ARBA" id="ARBA00023242"/>
    </source>
</evidence>
<comment type="function">
    <text evidence="12">Component of the NuA4 histone acetyltransferase complex which is involved in transcriptional activation of selected genes principally by acetylation of nucleosomal histone H4 and H2A. The NuA4 complex is also involved in DNA repair. Involved in cell cycle progression and meiosis.</text>
</comment>
<dbReference type="eggNOG" id="KOG1973">
    <property type="taxonomic scope" value="Eukaryota"/>
</dbReference>
<comment type="function">
    <text evidence="16">Component of an histone acetyltransferase complex.</text>
</comment>
<evidence type="ECO:0000256" key="11">
    <source>
        <dbReference type="ARBA" id="ARBA00023306"/>
    </source>
</evidence>
<feature type="binding site" evidence="14">
    <location>
        <position position="300"/>
    </location>
    <ligand>
        <name>Zn(2+)</name>
        <dbReference type="ChEBI" id="CHEBI:29105"/>
        <label>2</label>
    </ligand>
</feature>
<dbReference type="PANTHER" id="PTHR10333">
    <property type="entry name" value="INHIBITOR OF GROWTH PROTEIN"/>
    <property type="match status" value="1"/>
</dbReference>
<dbReference type="Pfam" id="PF12998">
    <property type="entry name" value="ING"/>
    <property type="match status" value="1"/>
</dbReference>
<evidence type="ECO:0000256" key="13">
    <source>
        <dbReference type="PIRSR" id="PIRSR628651-50"/>
    </source>
</evidence>
<feature type="site" description="Histone H3K4me3 binding" evidence="13">
    <location>
        <position position="256"/>
    </location>
</feature>
<feature type="site" description="Histone H3K4me3 binding" evidence="13">
    <location>
        <position position="271"/>
    </location>
</feature>
<dbReference type="VEuPathDB" id="FungiDB:YALI0_E14773g"/>
<dbReference type="GO" id="GO:0006355">
    <property type="term" value="P:regulation of DNA-templated transcription"/>
    <property type="evidence" value="ECO:0007669"/>
    <property type="project" value="TreeGrafter"/>
</dbReference>
<proteinExistence type="inferred from homology"/>
<protein>
    <recommendedName>
        <fullName evidence="16">Chromatin modification-related protein</fullName>
    </recommendedName>
</protein>
<feature type="binding site" evidence="14">
    <location>
        <position position="281"/>
    </location>
    <ligand>
        <name>Zn(2+)</name>
        <dbReference type="ChEBI" id="CHEBI:29105"/>
        <label>1</label>
    </ligand>
</feature>
<feature type="compositionally biased region" description="Low complexity" evidence="17">
    <location>
        <begin position="184"/>
        <end position="198"/>
    </location>
</feature>
<evidence type="ECO:0000256" key="3">
    <source>
        <dbReference type="ARBA" id="ARBA00022723"/>
    </source>
</evidence>
<dbReference type="GeneID" id="2911531"/>
<organism evidence="19 20">
    <name type="scientific">Yarrowia lipolytica</name>
    <name type="common">Candida lipolytica</name>
    <dbReference type="NCBI Taxonomy" id="4952"/>
    <lineage>
        <taxon>Eukaryota</taxon>
        <taxon>Fungi</taxon>
        <taxon>Dikarya</taxon>
        <taxon>Ascomycota</taxon>
        <taxon>Saccharomycotina</taxon>
        <taxon>Dipodascomycetes</taxon>
        <taxon>Dipodascales</taxon>
        <taxon>Dipodascales incertae sedis</taxon>
        <taxon>Yarrowia</taxon>
    </lineage>
</organism>
<dbReference type="GO" id="GO:0006325">
    <property type="term" value="P:chromatin organization"/>
    <property type="evidence" value="ECO:0007669"/>
    <property type="project" value="UniProtKB-KW"/>
</dbReference>
<dbReference type="FunFam" id="3.30.40.10:FF:000436">
    <property type="entry name" value="Chromatin modification-related protein"/>
    <property type="match status" value="1"/>
</dbReference>
<evidence type="ECO:0000256" key="15">
    <source>
        <dbReference type="PROSITE-ProRule" id="PRU00146"/>
    </source>
</evidence>
<dbReference type="InterPro" id="IPR028651">
    <property type="entry name" value="ING_fam"/>
</dbReference>
<keyword evidence="8" id="KW-0234">DNA repair</keyword>
<feature type="domain" description="PHD-type" evidence="18">
    <location>
        <begin position="254"/>
        <end position="303"/>
    </location>
</feature>
<keyword evidence="4" id="KW-0227">DNA damage</keyword>
<keyword evidence="11" id="KW-0131">Cell cycle</keyword>
<dbReference type="GO" id="GO:0005634">
    <property type="term" value="C:nucleus"/>
    <property type="evidence" value="ECO:0007669"/>
    <property type="project" value="UniProtKB-SubCell"/>
</dbReference>
<evidence type="ECO:0000256" key="4">
    <source>
        <dbReference type="ARBA" id="ARBA00022763"/>
    </source>
</evidence>
<dbReference type="VEuPathDB" id="FungiDB:YALI1_E17760g"/>
<evidence type="ECO:0000256" key="16">
    <source>
        <dbReference type="RuleBase" id="RU361213"/>
    </source>
</evidence>
<feature type="binding site" evidence="14">
    <location>
        <position position="284"/>
    </location>
    <ligand>
        <name>Zn(2+)</name>
        <dbReference type="ChEBI" id="CHEBI:29105"/>
        <label>1</label>
    </ligand>
</feature>
<keyword evidence="9 16" id="KW-0539">Nucleus</keyword>
<evidence type="ECO:0000256" key="14">
    <source>
        <dbReference type="PIRSR" id="PIRSR628651-51"/>
    </source>
</evidence>
<evidence type="ECO:0000256" key="2">
    <source>
        <dbReference type="ARBA" id="ARBA00010210"/>
    </source>
</evidence>
<keyword evidence="3 14" id="KW-0479">Metal-binding</keyword>
<gene>
    <name evidence="19" type="ORF">YALI1_E17760g</name>
</gene>
<feature type="compositionally biased region" description="Low complexity" evidence="17">
    <location>
        <begin position="155"/>
        <end position="167"/>
    </location>
</feature>
<dbReference type="GO" id="GO:0035267">
    <property type="term" value="C:NuA4 histone acetyltransferase complex"/>
    <property type="evidence" value="ECO:0007669"/>
    <property type="project" value="UniProtKB-ARBA"/>
</dbReference>
<name>A0A1D8NII5_YARLL</name>
<dbReference type="InterPro" id="IPR001965">
    <property type="entry name" value="Znf_PHD"/>
</dbReference>
<dbReference type="RefSeq" id="XP_503955.2">
    <property type="nucleotide sequence ID" value="XM_503955.2"/>
</dbReference>
<dbReference type="GO" id="GO:0008270">
    <property type="term" value="F:zinc ion binding"/>
    <property type="evidence" value="ECO:0007669"/>
    <property type="project" value="UniProtKB-KW"/>
</dbReference>
<evidence type="ECO:0000256" key="8">
    <source>
        <dbReference type="ARBA" id="ARBA00023204"/>
    </source>
</evidence>
<evidence type="ECO:0000256" key="7">
    <source>
        <dbReference type="ARBA" id="ARBA00022853"/>
    </source>
</evidence>
<dbReference type="InterPro" id="IPR011011">
    <property type="entry name" value="Znf_FYVE_PHD"/>
</dbReference>
<comment type="similarity">
    <text evidence="2 16">Belongs to the ING family.</text>
</comment>
<feature type="binding site" evidence="14">
    <location>
        <position position="297"/>
    </location>
    <ligand>
        <name>Zn(2+)</name>
        <dbReference type="ChEBI" id="CHEBI:29105"/>
        <label>2</label>
    </ligand>
</feature>
<comment type="subcellular location">
    <subcellularLocation>
        <location evidence="1 16">Nucleus</location>
    </subcellularLocation>
</comment>
<evidence type="ECO:0000313" key="19">
    <source>
        <dbReference type="EMBL" id="AOW05425.1"/>
    </source>
</evidence>
<dbReference type="Proteomes" id="UP000182444">
    <property type="component" value="Chromosome 1E"/>
</dbReference>
<feature type="site" description="Histone H3K4me3 binding" evidence="13">
    <location>
        <position position="279"/>
    </location>
</feature>
<dbReference type="PROSITE" id="PS50016">
    <property type="entry name" value="ZF_PHD_2"/>
    <property type="match status" value="1"/>
</dbReference>
<keyword evidence="6 14" id="KW-0862">Zinc</keyword>
<dbReference type="InterPro" id="IPR019787">
    <property type="entry name" value="Znf_PHD-finger"/>
</dbReference>
<dbReference type="SUPFAM" id="SSF57903">
    <property type="entry name" value="FYVE/PHD zinc finger"/>
    <property type="match status" value="1"/>
</dbReference>
<reference evidence="19 20" key="1">
    <citation type="journal article" date="2016" name="PLoS ONE">
        <title>Sequence Assembly of Yarrowia lipolytica Strain W29/CLIB89 Shows Transposable Element Diversity.</title>
        <authorList>
            <person name="Magnan C."/>
            <person name="Yu J."/>
            <person name="Chang I."/>
            <person name="Jahn E."/>
            <person name="Kanomata Y."/>
            <person name="Wu J."/>
            <person name="Zeller M."/>
            <person name="Oakes M."/>
            <person name="Baldi P."/>
            <person name="Sandmeyer S."/>
        </authorList>
    </citation>
    <scope>NUCLEOTIDE SEQUENCE [LARGE SCALE GENOMIC DNA]</scope>
    <source>
        <strain evidence="20">CLIB89(W29)</strain>
    </source>
</reference>
<evidence type="ECO:0000256" key="1">
    <source>
        <dbReference type="ARBA" id="ARBA00004123"/>
    </source>
</evidence>
<sequence length="311" mass="34399">MHSGCVTPNIYLHHFNQPIHYSAITHPTMDAASVLDQYVQDLANLPSEVAHILEEVRDKDLKFYETRKRIQQRDNQIHKFIRANGSLAENPKEQAAYPKIRQDFQTAMELQDEKCTLAAQALTLVAKHVKKLNDDIDKLDAEGLLGGAPPQKPISANRSRATSSATPAPEPPSRNYTRDRANSRRGGSPAASRSSTPGTRPPKKRATDKNNEAASMSKESSVGASEQLRNMPETVAVGSLDAAIRAGPGEDDEVLYCFCQQPSFGEMVACDNDDCQYEWFHYDCVGLAEPPQGVWFCPSCSKGRKGDKKKR</sequence>
<feature type="site" description="Histone H3K4me3 binding" evidence="13">
    <location>
        <position position="267"/>
    </location>
</feature>
<dbReference type="GO" id="GO:0006281">
    <property type="term" value="P:DNA repair"/>
    <property type="evidence" value="ECO:0007669"/>
    <property type="project" value="UniProtKB-KW"/>
</dbReference>
<dbReference type="SMART" id="SM01408">
    <property type="entry name" value="ING"/>
    <property type="match status" value="1"/>
</dbReference>
<comment type="domain">
    <text evidence="16">The PHD-type zinc finger mediates the binding to H3K4me3.</text>
</comment>
<keyword evidence="7 16" id="KW-0156">Chromatin regulator</keyword>
<dbReference type="KEGG" id="yli:2911531"/>
<feature type="binding site" evidence="14">
    <location>
        <position position="257"/>
    </location>
    <ligand>
        <name>Zn(2+)</name>
        <dbReference type="ChEBI" id="CHEBI:29105"/>
        <label>1</label>
    </ligand>
</feature>
<keyword evidence="10" id="KW-0469">Meiosis</keyword>
<dbReference type="EMBL" id="CP017557">
    <property type="protein sequence ID" value="AOW05425.1"/>
    <property type="molecule type" value="Genomic_DNA"/>
</dbReference>
<evidence type="ECO:0000256" key="10">
    <source>
        <dbReference type="ARBA" id="ARBA00023254"/>
    </source>
</evidence>
<dbReference type="PROSITE" id="PS01359">
    <property type="entry name" value="ZF_PHD_1"/>
    <property type="match status" value="1"/>
</dbReference>
<feature type="binding site" evidence="14">
    <location>
        <position position="275"/>
    </location>
    <ligand>
        <name>Zn(2+)</name>
        <dbReference type="ChEBI" id="CHEBI:29105"/>
        <label>2</label>
    </ligand>
</feature>
<comment type="subunit">
    <text evidence="16">Component of an histone acetyltransferase complex. Interacts with H3K4me3 and to a lesser extent with H3K4me2.</text>
</comment>
<evidence type="ECO:0000256" key="12">
    <source>
        <dbReference type="ARBA" id="ARBA00037044"/>
    </source>
</evidence>
<feature type="binding site" evidence="14">
    <location>
        <position position="259"/>
    </location>
    <ligand>
        <name>Zn(2+)</name>
        <dbReference type="ChEBI" id="CHEBI:29105"/>
        <label>1</label>
    </ligand>
</feature>
<dbReference type="CDD" id="cd16858">
    <property type="entry name" value="ING_ING3_Yng2p"/>
    <property type="match status" value="1"/>
</dbReference>
<dbReference type="InterPro" id="IPR013083">
    <property type="entry name" value="Znf_RING/FYVE/PHD"/>
</dbReference>
<dbReference type="AlphaFoldDB" id="A0A1D8NII5"/>